<dbReference type="PANTHER" id="PTHR34512:SF30">
    <property type="entry name" value="OUTER MEMBRANE PROTEIN ASSEMBLY FACTOR BAMB"/>
    <property type="match status" value="1"/>
</dbReference>
<evidence type="ECO:0000259" key="3">
    <source>
        <dbReference type="Pfam" id="PF13360"/>
    </source>
</evidence>
<protein>
    <submittedName>
        <fullName evidence="4">PQQ-binding-like beta-propeller repeat protein</fullName>
    </submittedName>
</protein>
<feature type="chain" id="PRO_5038975500" evidence="2">
    <location>
        <begin position="18"/>
        <end position="494"/>
    </location>
</feature>
<proteinExistence type="predicted"/>
<reference evidence="4 5" key="1">
    <citation type="submission" date="2019-07" db="EMBL/GenBank/DDBJ databases">
        <title>complete genome sequencing of Ornithinimicrobium sp. H23M54.</title>
        <authorList>
            <person name="Bae J.-W."/>
            <person name="Lee S.-Y."/>
        </authorList>
    </citation>
    <scope>NUCLEOTIDE SEQUENCE [LARGE SCALE GENOMIC DNA]</scope>
    <source>
        <strain evidence="4 5">H23M54</strain>
    </source>
</reference>
<dbReference type="KEGG" id="orz:FNH13_13410"/>
<feature type="domain" description="Pyrrolo-quinoline quinone repeat" evidence="3">
    <location>
        <begin position="236"/>
        <end position="432"/>
    </location>
</feature>
<dbReference type="Proteomes" id="UP000315395">
    <property type="component" value="Chromosome"/>
</dbReference>
<keyword evidence="5" id="KW-1185">Reference proteome</keyword>
<keyword evidence="2" id="KW-0732">Signal</keyword>
<dbReference type="OrthoDB" id="4872178at2"/>
<gene>
    <name evidence="4" type="ORF">FNH13_13410</name>
</gene>
<dbReference type="SUPFAM" id="SSF50998">
    <property type="entry name" value="Quinoprotein alcohol dehydrogenase-like"/>
    <property type="match status" value="1"/>
</dbReference>
<dbReference type="EMBL" id="CP041616">
    <property type="protein sequence ID" value="QDO89199.1"/>
    <property type="molecule type" value="Genomic_DNA"/>
</dbReference>
<accession>A0A516GCE8</accession>
<dbReference type="Pfam" id="PF13360">
    <property type="entry name" value="PQQ_2"/>
    <property type="match status" value="1"/>
</dbReference>
<dbReference type="InterPro" id="IPR011047">
    <property type="entry name" value="Quinoprotein_ADH-like_sf"/>
</dbReference>
<name>A0A516GCE8_9MICO</name>
<feature type="signal peptide" evidence="2">
    <location>
        <begin position="1"/>
        <end position="17"/>
    </location>
</feature>
<evidence type="ECO:0000256" key="2">
    <source>
        <dbReference type="SAM" id="SignalP"/>
    </source>
</evidence>
<evidence type="ECO:0000313" key="5">
    <source>
        <dbReference type="Proteomes" id="UP000315395"/>
    </source>
</evidence>
<feature type="region of interest" description="Disordered" evidence="1">
    <location>
        <begin position="25"/>
        <end position="53"/>
    </location>
</feature>
<dbReference type="AlphaFoldDB" id="A0A516GCE8"/>
<dbReference type="RefSeq" id="WP_143783875.1">
    <property type="nucleotide sequence ID" value="NZ_CP041616.1"/>
</dbReference>
<organism evidence="4 5">
    <name type="scientific">Ornithinimicrobium ciconiae</name>
    <dbReference type="NCBI Taxonomy" id="2594265"/>
    <lineage>
        <taxon>Bacteria</taxon>
        <taxon>Bacillati</taxon>
        <taxon>Actinomycetota</taxon>
        <taxon>Actinomycetes</taxon>
        <taxon>Micrococcales</taxon>
        <taxon>Ornithinimicrobiaceae</taxon>
        <taxon>Ornithinimicrobium</taxon>
    </lineage>
</organism>
<dbReference type="PROSITE" id="PS51257">
    <property type="entry name" value="PROKAR_LIPOPROTEIN"/>
    <property type="match status" value="1"/>
</dbReference>
<sequence length="494" mass="51710">MRHSRLLLALPITLALAACQGQTVDAPETSATTDNSPRPAEPQPSTQTTAAPEQELARVRWHTDDVVPASAPVLVGDALVLYSVDDDHLMLTGVDPQDGAVLWSSHASASLRPRGQALRVKEVGGLVAHLEPSDSGPANAAVAFAVLRDPVTGHEVLRSSDALSHADLPSACPHDGAVACLTVPVNGDWSQQALMSDGRLETPPETAAGVPGWTAIGTLGLSRLAGDNTQVGRIVDGEPTWQIDTTQTYGAGQSTATSWLFDSFGDDSVLVGSIGLGLEPPADGEAWDLTEHLTLGLDATTGEVLWRAPATSNFCDTDITGNDDDPLLACLWHNGQGVAHDRALTYEDIDIDLVRLDPLTGERLWQVALGATTSADGEPSRPEPWLVSPSEIAVTSSDGLLIIDVETGADRPATASDRHWVEDSDLVDLQTPGSAVDQVLLTGRYRVLDGTGEPAPDVPWPLPGTIGIDLADSAGVVVAEPDGLTAYADPGSDR</sequence>
<evidence type="ECO:0000313" key="4">
    <source>
        <dbReference type="EMBL" id="QDO89199.1"/>
    </source>
</evidence>
<evidence type="ECO:0000256" key="1">
    <source>
        <dbReference type="SAM" id="MobiDB-lite"/>
    </source>
</evidence>
<dbReference type="PANTHER" id="PTHR34512">
    <property type="entry name" value="CELL SURFACE PROTEIN"/>
    <property type="match status" value="1"/>
</dbReference>
<dbReference type="InterPro" id="IPR002372">
    <property type="entry name" value="PQQ_rpt_dom"/>
</dbReference>